<accession>A0A402DLW4</accession>
<name>A0A402DLW4_9CELL</name>
<dbReference type="EMBL" id="BIMR01000012">
    <property type="protein sequence ID" value="GCE75113.1"/>
    <property type="molecule type" value="Genomic_DNA"/>
</dbReference>
<comment type="caution">
    <text evidence="1">The sequence shown here is derived from an EMBL/GenBank/DDBJ whole genome shotgun (WGS) entry which is preliminary data.</text>
</comment>
<dbReference type="AlphaFoldDB" id="A0A402DLW4"/>
<protein>
    <submittedName>
        <fullName evidence="1">Uncharacterized protein</fullName>
    </submittedName>
</protein>
<sequence length="101" mass="10602">MTVDGPAPPVVPVSAEMRYAKVRAATDHTTVGVVCETPDGRVTIACACGMELTNGPTWTLDEHIRLHRAEARYLALSAVAPPGIPRLVPLAPATASRATTD</sequence>
<gene>
    <name evidence="1" type="ORF">CBZ_01690</name>
</gene>
<dbReference type="RefSeq" id="WP_130779741.1">
    <property type="nucleotide sequence ID" value="NZ_BIMR01000012.1"/>
</dbReference>
<keyword evidence="2" id="KW-1185">Reference proteome</keyword>
<proteinExistence type="predicted"/>
<dbReference type="Proteomes" id="UP000289954">
    <property type="component" value="Unassembled WGS sequence"/>
</dbReference>
<evidence type="ECO:0000313" key="1">
    <source>
        <dbReference type="EMBL" id="GCE75113.1"/>
    </source>
</evidence>
<evidence type="ECO:0000313" key="2">
    <source>
        <dbReference type="Proteomes" id="UP000289954"/>
    </source>
</evidence>
<dbReference type="OrthoDB" id="4829182at2"/>
<reference evidence="1 2" key="1">
    <citation type="submission" date="2019-01" db="EMBL/GenBank/DDBJ databases">
        <title>Draft genome sequence of Cellulomonas takizawaensis strain TKZ-21.</title>
        <authorList>
            <person name="Yamamura H."/>
            <person name="Hayashi T."/>
            <person name="Hamada M."/>
            <person name="Serisawa Y."/>
            <person name="Matsuyama K."/>
            <person name="Nakagawa Y."/>
            <person name="Otoguro M."/>
            <person name="Yanagida F."/>
            <person name="Hayakawa M."/>
        </authorList>
    </citation>
    <scope>NUCLEOTIDE SEQUENCE [LARGE SCALE GENOMIC DNA]</scope>
    <source>
        <strain evidence="1 2">NBRC12680</strain>
    </source>
</reference>
<organism evidence="1 2">
    <name type="scientific">Cellulomonas biazotea</name>
    <dbReference type="NCBI Taxonomy" id="1709"/>
    <lineage>
        <taxon>Bacteria</taxon>
        <taxon>Bacillati</taxon>
        <taxon>Actinomycetota</taxon>
        <taxon>Actinomycetes</taxon>
        <taxon>Micrococcales</taxon>
        <taxon>Cellulomonadaceae</taxon>
        <taxon>Cellulomonas</taxon>
    </lineage>
</organism>